<dbReference type="AlphaFoldDB" id="A0A4R0JFZ8"/>
<organism evidence="3 4">
    <name type="scientific">Kribbella pittospori</name>
    <dbReference type="NCBI Taxonomy" id="722689"/>
    <lineage>
        <taxon>Bacteria</taxon>
        <taxon>Bacillati</taxon>
        <taxon>Actinomycetota</taxon>
        <taxon>Actinomycetes</taxon>
        <taxon>Propionibacteriales</taxon>
        <taxon>Kribbellaceae</taxon>
        <taxon>Kribbella</taxon>
    </lineage>
</organism>
<keyword evidence="2" id="KW-0732">Signal</keyword>
<comment type="caution">
    <text evidence="3">The sequence shown here is derived from an EMBL/GenBank/DDBJ whole genome shotgun (WGS) entry which is preliminary data.</text>
</comment>
<dbReference type="Proteomes" id="UP000291144">
    <property type="component" value="Unassembled WGS sequence"/>
</dbReference>
<proteinExistence type="predicted"/>
<keyword evidence="4" id="KW-1185">Reference proteome</keyword>
<gene>
    <name evidence="3" type="ORF">E0H73_45050</name>
</gene>
<evidence type="ECO:0000256" key="1">
    <source>
        <dbReference type="SAM" id="Phobius"/>
    </source>
</evidence>
<protein>
    <submittedName>
        <fullName evidence="3">LPXTG cell wall anchor domain-containing protein</fullName>
    </submittedName>
</protein>
<keyword evidence="1" id="KW-0472">Membrane</keyword>
<accession>A0A4R0JFZ8</accession>
<keyword evidence="1" id="KW-1133">Transmembrane helix</keyword>
<feature type="chain" id="PRO_5038685879" evidence="2">
    <location>
        <begin position="26"/>
        <end position="114"/>
    </location>
</feature>
<sequence>MNHARTAIAATALGLIAVTLGATNAAATHPAENGTLPAPAVTYGPPDCHWAYHPSGDAVPVPEPPVQAALGPSDDTGAETMQAGASALGGACLALTGVWIYRRRHALNSMENES</sequence>
<dbReference type="EMBL" id="SJKB01000039">
    <property type="protein sequence ID" value="TCC45389.1"/>
    <property type="molecule type" value="Genomic_DNA"/>
</dbReference>
<dbReference type="RefSeq" id="WP_131367400.1">
    <property type="nucleotide sequence ID" value="NZ_SJKB01000039.1"/>
</dbReference>
<dbReference type="NCBIfam" id="TIGR01167">
    <property type="entry name" value="LPXTG_anchor"/>
    <property type="match status" value="1"/>
</dbReference>
<feature type="signal peptide" evidence="2">
    <location>
        <begin position="1"/>
        <end position="25"/>
    </location>
</feature>
<evidence type="ECO:0000313" key="3">
    <source>
        <dbReference type="EMBL" id="TCC45389.1"/>
    </source>
</evidence>
<keyword evidence="1" id="KW-0812">Transmembrane</keyword>
<feature type="transmembrane region" description="Helical" evidence="1">
    <location>
        <begin position="81"/>
        <end position="101"/>
    </location>
</feature>
<evidence type="ECO:0000256" key="2">
    <source>
        <dbReference type="SAM" id="SignalP"/>
    </source>
</evidence>
<reference evidence="3 4" key="1">
    <citation type="submission" date="2019-02" db="EMBL/GenBank/DDBJ databases">
        <title>Kribbella capetownensis sp. nov. and Kribbella speibonae sp. nov., isolated from soil.</title>
        <authorList>
            <person name="Curtis S.M."/>
            <person name="Norton I."/>
            <person name="Everest G.J."/>
            <person name="Meyers P.R."/>
        </authorList>
    </citation>
    <scope>NUCLEOTIDE SEQUENCE [LARGE SCALE GENOMIC DNA]</scope>
    <source>
        <strain evidence="3 4">NRRL B-24813</strain>
    </source>
</reference>
<evidence type="ECO:0000313" key="4">
    <source>
        <dbReference type="Proteomes" id="UP000291144"/>
    </source>
</evidence>
<name>A0A4R0JFZ8_9ACTN</name>